<dbReference type="InterPro" id="IPR001969">
    <property type="entry name" value="Aspartic_peptidase_AS"/>
</dbReference>
<dbReference type="Pfam" id="PF13975">
    <property type="entry name" value="gag-asp_proteas"/>
    <property type="match status" value="1"/>
</dbReference>
<dbReference type="Proteomes" id="UP000282818">
    <property type="component" value="Unassembled WGS sequence"/>
</dbReference>
<dbReference type="InterPro" id="IPR021109">
    <property type="entry name" value="Peptidase_aspartic_dom_sf"/>
</dbReference>
<accession>A0A437QDW0</accession>
<keyword evidence="1" id="KW-1133">Transmembrane helix</keyword>
<dbReference type="AlphaFoldDB" id="A0A437QDW0"/>
<dbReference type="PROSITE" id="PS00141">
    <property type="entry name" value="ASP_PROTEASE"/>
    <property type="match status" value="1"/>
</dbReference>
<organism evidence="2 3">
    <name type="scientific">Neptunomonas marina</name>
    <dbReference type="NCBI Taxonomy" id="1815562"/>
    <lineage>
        <taxon>Bacteria</taxon>
        <taxon>Pseudomonadati</taxon>
        <taxon>Pseudomonadota</taxon>
        <taxon>Gammaproteobacteria</taxon>
        <taxon>Oceanospirillales</taxon>
        <taxon>Oceanospirillaceae</taxon>
        <taxon>Neptunomonas</taxon>
    </lineage>
</organism>
<keyword evidence="2" id="KW-0378">Hydrolase</keyword>
<dbReference type="InterPro" id="IPR034122">
    <property type="entry name" value="Retropepsin-like_bacterial"/>
</dbReference>
<evidence type="ECO:0000313" key="2">
    <source>
        <dbReference type="EMBL" id="RVU32583.1"/>
    </source>
</evidence>
<dbReference type="EMBL" id="SACQ01000001">
    <property type="protein sequence ID" value="RVU32583.1"/>
    <property type="molecule type" value="Genomic_DNA"/>
</dbReference>
<protein>
    <submittedName>
        <fullName evidence="2">TIGR02281 family clan AA aspartic protease</fullName>
        <ecNumber evidence="2">3.4.23.-</ecNumber>
    </submittedName>
</protein>
<dbReference type="InterPro" id="IPR011969">
    <property type="entry name" value="Clan_AA_Asp_peptidase_C"/>
</dbReference>
<reference evidence="2 3" key="1">
    <citation type="submission" date="2019-01" db="EMBL/GenBank/DDBJ databases">
        <authorList>
            <person name="Chen W.-M."/>
        </authorList>
    </citation>
    <scope>NUCLEOTIDE SEQUENCE [LARGE SCALE GENOMIC DNA]</scope>
    <source>
        <strain evidence="2 3">HPM-16</strain>
    </source>
</reference>
<name>A0A437QDW0_9GAMM</name>
<keyword evidence="2" id="KW-0645">Protease</keyword>
<evidence type="ECO:0000313" key="3">
    <source>
        <dbReference type="Proteomes" id="UP000282818"/>
    </source>
</evidence>
<dbReference type="SUPFAM" id="SSF50630">
    <property type="entry name" value="Acid proteases"/>
    <property type="match status" value="1"/>
</dbReference>
<sequence length="167" mass="18437">MTDTLNKMSSLMRHLTWIIALVLLTIIFNNWVKHQYNPNSNLAIGQSNEPVVLERNRQGHYVATGLIEGEPVVFLLDTGATNISVPQPVAQRIGLDPGDKVRVGTANGSISVFRTELESVQLGGIEMRDVAAHINPFMEGNTVLLGMSFLKHLELRQTNGVLELRVP</sequence>
<evidence type="ECO:0000256" key="1">
    <source>
        <dbReference type="SAM" id="Phobius"/>
    </source>
</evidence>
<dbReference type="GO" id="GO:0006508">
    <property type="term" value="P:proteolysis"/>
    <property type="evidence" value="ECO:0007669"/>
    <property type="project" value="UniProtKB-KW"/>
</dbReference>
<dbReference type="EC" id="3.4.23.-" evidence="2"/>
<dbReference type="CDD" id="cd05483">
    <property type="entry name" value="retropepsin_like_bacteria"/>
    <property type="match status" value="1"/>
</dbReference>
<comment type="caution">
    <text evidence="2">The sequence shown here is derived from an EMBL/GenBank/DDBJ whole genome shotgun (WGS) entry which is preliminary data.</text>
</comment>
<dbReference type="NCBIfam" id="TIGR02281">
    <property type="entry name" value="clan_AA_DTGA"/>
    <property type="match status" value="1"/>
</dbReference>
<keyword evidence="1" id="KW-0472">Membrane</keyword>
<dbReference type="RefSeq" id="WP_127692752.1">
    <property type="nucleotide sequence ID" value="NZ_SACQ01000001.1"/>
</dbReference>
<gene>
    <name evidence="2" type="ORF">EOE65_02715</name>
</gene>
<proteinExistence type="predicted"/>
<dbReference type="Gene3D" id="2.40.70.10">
    <property type="entry name" value="Acid Proteases"/>
    <property type="match status" value="1"/>
</dbReference>
<dbReference type="GO" id="GO:0004190">
    <property type="term" value="F:aspartic-type endopeptidase activity"/>
    <property type="evidence" value="ECO:0007669"/>
    <property type="project" value="InterPro"/>
</dbReference>
<feature type="transmembrane region" description="Helical" evidence="1">
    <location>
        <begin position="15"/>
        <end position="32"/>
    </location>
</feature>
<keyword evidence="1" id="KW-0812">Transmembrane</keyword>
<keyword evidence="3" id="KW-1185">Reference proteome</keyword>